<gene>
    <name evidence="3" type="ORF">ANANG_G00305590</name>
</gene>
<feature type="compositionally biased region" description="Basic and acidic residues" evidence="1">
    <location>
        <begin position="10"/>
        <end position="23"/>
    </location>
</feature>
<feature type="compositionally biased region" description="Acidic residues" evidence="1">
    <location>
        <begin position="442"/>
        <end position="455"/>
    </location>
</feature>
<keyword evidence="4" id="KW-1185">Reference proteome</keyword>
<feature type="compositionally biased region" description="Basic and acidic residues" evidence="1">
    <location>
        <begin position="656"/>
        <end position="669"/>
    </location>
</feature>
<feature type="region of interest" description="Disordered" evidence="1">
    <location>
        <begin position="691"/>
        <end position="760"/>
    </location>
</feature>
<dbReference type="GO" id="GO:0045892">
    <property type="term" value="P:negative regulation of DNA-templated transcription"/>
    <property type="evidence" value="ECO:0007669"/>
    <property type="project" value="TreeGrafter"/>
</dbReference>
<evidence type="ECO:0000313" key="4">
    <source>
        <dbReference type="Proteomes" id="UP001044222"/>
    </source>
</evidence>
<name>A0A9D3LJR6_ANGAN</name>
<feature type="compositionally biased region" description="Basic residues" evidence="1">
    <location>
        <begin position="600"/>
        <end position="622"/>
    </location>
</feature>
<organism evidence="3 4">
    <name type="scientific">Anguilla anguilla</name>
    <name type="common">European freshwater eel</name>
    <name type="synonym">Muraena anguilla</name>
    <dbReference type="NCBI Taxonomy" id="7936"/>
    <lineage>
        <taxon>Eukaryota</taxon>
        <taxon>Metazoa</taxon>
        <taxon>Chordata</taxon>
        <taxon>Craniata</taxon>
        <taxon>Vertebrata</taxon>
        <taxon>Euteleostomi</taxon>
        <taxon>Actinopterygii</taxon>
        <taxon>Neopterygii</taxon>
        <taxon>Teleostei</taxon>
        <taxon>Anguilliformes</taxon>
        <taxon>Anguillidae</taxon>
        <taxon>Anguilla</taxon>
    </lineage>
</organism>
<dbReference type="GO" id="GO:0008270">
    <property type="term" value="F:zinc ion binding"/>
    <property type="evidence" value="ECO:0007669"/>
    <property type="project" value="InterPro"/>
</dbReference>
<accession>A0A9D3LJR6</accession>
<dbReference type="GO" id="GO:0045893">
    <property type="term" value="P:positive regulation of DNA-templated transcription"/>
    <property type="evidence" value="ECO:0007669"/>
    <property type="project" value="TreeGrafter"/>
</dbReference>
<dbReference type="InterPro" id="IPR003604">
    <property type="entry name" value="Matrin/U1-like-C_Znf_C2H2"/>
</dbReference>
<dbReference type="GO" id="GO:0003676">
    <property type="term" value="F:nucleic acid binding"/>
    <property type="evidence" value="ECO:0007669"/>
    <property type="project" value="InterPro"/>
</dbReference>
<feature type="compositionally biased region" description="Basic and acidic residues" evidence="1">
    <location>
        <begin position="83"/>
        <end position="92"/>
    </location>
</feature>
<feature type="region of interest" description="Disordered" evidence="1">
    <location>
        <begin position="600"/>
        <end position="673"/>
    </location>
</feature>
<evidence type="ECO:0000256" key="1">
    <source>
        <dbReference type="SAM" id="MobiDB-lite"/>
    </source>
</evidence>
<dbReference type="InterPro" id="IPR013087">
    <property type="entry name" value="Znf_C2H2_type"/>
</dbReference>
<feature type="domain" description="C2H2-type" evidence="2">
    <location>
        <begin position="182"/>
        <end position="204"/>
    </location>
</feature>
<reference evidence="3" key="1">
    <citation type="submission" date="2021-01" db="EMBL/GenBank/DDBJ databases">
        <title>A chromosome-scale assembly of European eel, Anguilla anguilla.</title>
        <authorList>
            <person name="Henkel C."/>
            <person name="Jong-Raadsen S.A."/>
            <person name="Dufour S."/>
            <person name="Weltzien F.-A."/>
            <person name="Palstra A.P."/>
            <person name="Pelster B."/>
            <person name="Spaink H.P."/>
            <person name="Van Den Thillart G.E."/>
            <person name="Jansen H."/>
            <person name="Zahm M."/>
            <person name="Klopp C."/>
            <person name="Cedric C."/>
            <person name="Louis A."/>
            <person name="Berthelot C."/>
            <person name="Parey E."/>
            <person name="Roest Crollius H."/>
            <person name="Montfort J."/>
            <person name="Robinson-Rechavi M."/>
            <person name="Bucao C."/>
            <person name="Bouchez O."/>
            <person name="Gislard M."/>
            <person name="Lluch J."/>
            <person name="Milhes M."/>
            <person name="Lampietro C."/>
            <person name="Lopez Roques C."/>
            <person name="Donnadieu C."/>
            <person name="Braasch I."/>
            <person name="Desvignes T."/>
            <person name="Postlethwait J."/>
            <person name="Bobe J."/>
            <person name="Guiguen Y."/>
            <person name="Dirks R."/>
        </authorList>
    </citation>
    <scope>NUCLEOTIDE SEQUENCE</scope>
    <source>
        <strain evidence="3">Tag_6206</strain>
        <tissue evidence="3">Liver</tissue>
    </source>
</reference>
<feature type="compositionally biased region" description="Basic and acidic residues" evidence="1">
    <location>
        <begin position="269"/>
        <end position="361"/>
    </location>
</feature>
<feature type="compositionally biased region" description="Basic and acidic residues" evidence="1">
    <location>
        <begin position="235"/>
        <end position="251"/>
    </location>
</feature>
<proteinExistence type="predicted"/>
<feature type="compositionally biased region" description="Low complexity" evidence="1">
    <location>
        <begin position="60"/>
        <end position="77"/>
    </location>
</feature>
<dbReference type="Proteomes" id="UP001044222">
    <property type="component" value="Chromosome 18"/>
</dbReference>
<dbReference type="PANTHER" id="PTHR15577">
    <property type="entry name" value="ZINC FINGER CONTAINING PROTEIN"/>
    <property type="match status" value="1"/>
</dbReference>
<dbReference type="PANTHER" id="PTHR15577:SF2">
    <property type="entry name" value="ZINC FINGER PROTEIN 318"/>
    <property type="match status" value="1"/>
</dbReference>
<dbReference type="AlphaFoldDB" id="A0A9D3LJR6"/>
<evidence type="ECO:0000259" key="2">
    <source>
        <dbReference type="PROSITE" id="PS00028"/>
    </source>
</evidence>
<comment type="caution">
    <text evidence="3">The sequence shown here is derived from an EMBL/GenBank/DDBJ whole genome shotgun (WGS) entry which is preliminary data.</text>
</comment>
<dbReference type="SMART" id="SM00451">
    <property type="entry name" value="ZnF_U1"/>
    <property type="match status" value="2"/>
</dbReference>
<feature type="compositionally biased region" description="Basic and acidic residues" evidence="1">
    <location>
        <begin position="416"/>
        <end position="439"/>
    </location>
</feature>
<dbReference type="EMBL" id="JAFIRN010000018">
    <property type="protein sequence ID" value="KAG5831616.1"/>
    <property type="molecule type" value="Genomic_DNA"/>
</dbReference>
<sequence length="781" mass="86587">MAQISRLRKEHAAAEQKRAELDKVALVLGLRGSDKHRREGRPSGEREPPPERGPAKAPEKAPAAPSSSVPSAKAASALGSSPEKQKPMKSERGASSPEKSAELYEYYDSGNHWCKNCNTVCGSMFDFFTHLHSKSHRKTLDPYDRPWAPNSSGKEKKRTPGEKIVRPAKGCEFLVPVMGFYCQLCEEFFGDQICAEEHVTCHKHNGKYKRRMDEYPLYEQRRNLDRQAGLSVAADSRERKQSNELKRRLEAEEASGSPEKRPSSPADEPPSHRDRKSQSSREGKPPRNHKEETFSSHKEETFSSHREEKVSGHRVEKVSGHREEKDPGHREDYPSGHREERRSSVKEEREGRRRTPVREGKAQPQKPAEPPQKPASVPKAISGPSPAIQAKVRKRNEEAAKNAAASASAFGKFSWKKPEKEKEKEKEKEDEVEKEEKATENLTEEEESGGDDGGDKEEGKAALAKTKTIAIKLSGKTVIPPSNAWVPFGPAQPATAPAKIRPTLSAPMMVLRKSSRIAATKPAPLNTFLSIRPPGSSNSKPLPVVKPPAERDAVLTPDLISKAFGGEEVVLKTPRCRRRRLRRPPTRIGEIPRRTLRRCRLRRRRRPPKRRPPLSRRSRRPGRAPDELRVGRGRPGVPESEQAVAVLVCPPPLHRNLAEGPKRSGDKPKSSMAAAKAQDLYDIFYSGGAARSGSGGGGGSDLLAATKPPRRAEAAKSRTRGGRPQNREQKSDGRPSAQTSDSGGGGMVLEEQALEIPDPEKDASYLQMDMVDLDMFTFNFE</sequence>
<evidence type="ECO:0000313" key="3">
    <source>
        <dbReference type="EMBL" id="KAG5831616.1"/>
    </source>
</evidence>
<feature type="region of interest" description="Disordered" evidence="1">
    <location>
        <begin position="1"/>
        <end position="99"/>
    </location>
</feature>
<feature type="region of interest" description="Disordered" evidence="1">
    <location>
        <begin position="228"/>
        <end position="461"/>
    </location>
</feature>
<protein>
    <recommendedName>
        <fullName evidence="2">C2H2-type domain-containing protein</fullName>
    </recommendedName>
</protein>
<dbReference type="InterPro" id="IPR055309">
    <property type="entry name" value="Znf318-like"/>
</dbReference>
<dbReference type="GO" id="GO:0005654">
    <property type="term" value="C:nucleoplasm"/>
    <property type="evidence" value="ECO:0007669"/>
    <property type="project" value="TreeGrafter"/>
</dbReference>
<dbReference type="PROSITE" id="PS00028">
    <property type="entry name" value="ZINC_FINGER_C2H2_1"/>
    <property type="match status" value="1"/>
</dbReference>
<feature type="compositionally biased region" description="Basic and acidic residues" evidence="1">
    <location>
        <begin position="32"/>
        <end position="59"/>
    </location>
</feature>
<feature type="region of interest" description="Disordered" evidence="1">
    <location>
        <begin position="137"/>
        <end position="161"/>
    </location>
</feature>